<gene>
    <name evidence="1" type="ORF">METBIDRAFT_29522</name>
</gene>
<accession>A0A1A0HFN7</accession>
<evidence type="ECO:0000313" key="1">
    <source>
        <dbReference type="EMBL" id="OBA22969.1"/>
    </source>
</evidence>
<evidence type="ECO:0000313" key="2">
    <source>
        <dbReference type="Proteomes" id="UP000092555"/>
    </source>
</evidence>
<dbReference type="Proteomes" id="UP000092555">
    <property type="component" value="Unassembled WGS sequence"/>
</dbReference>
<protein>
    <submittedName>
        <fullName evidence="1">Uncharacterized protein</fullName>
    </submittedName>
</protein>
<name>A0A1A0HFN7_9ASCO</name>
<comment type="caution">
    <text evidence="1">The sequence shown here is derived from an EMBL/GenBank/DDBJ whole genome shotgun (WGS) entry which is preliminary data.</text>
</comment>
<sequence length="56" mass="6431">MNWLTARKNVEFDFILSNSFSDLQKTHDIVSACRESVDTLIKDIVVKVANYRADRG</sequence>
<keyword evidence="2" id="KW-1185">Reference proteome</keyword>
<dbReference type="AlphaFoldDB" id="A0A1A0HFN7"/>
<dbReference type="GeneID" id="30028400"/>
<dbReference type="RefSeq" id="XP_018713450.1">
    <property type="nucleotide sequence ID" value="XM_018855424.1"/>
</dbReference>
<dbReference type="EMBL" id="LXTC01000001">
    <property type="protein sequence ID" value="OBA22969.1"/>
    <property type="molecule type" value="Genomic_DNA"/>
</dbReference>
<organism evidence="1 2">
    <name type="scientific">Metschnikowia bicuspidata var. bicuspidata NRRL YB-4993</name>
    <dbReference type="NCBI Taxonomy" id="869754"/>
    <lineage>
        <taxon>Eukaryota</taxon>
        <taxon>Fungi</taxon>
        <taxon>Dikarya</taxon>
        <taxon>Ascomycota</taxon>
        <taxon>Saccharomycotina</taxon>
        <taxon>Pichiomycetes</taxon>
        <taxon>Metschnikowiaceae</taxon>
        <taxon>Metschnikowia</taxon>
    </lineage>
</organism>
<reference evidence="1 2" key="1">
    <citation type="submission" date="2016-05" db="EMBL/GenBank/DDBJ databases">
        <title>Comparative genomics of biotechnologically important yeasts.</title>
        <authorList>
            <consortium name="DOE Joint Genome Institute"/>
            <person name="Riley R."/>
            <person name="Haridas S."/>
            <person name="Wolfe K.H."/>
            <person name="Lopes M.R."/>
            <person name="Hittinger C.T."/>
            <person name="Goker M."/>
            <person name="Salamov A."/>
            <person name="Wisecaver J."/>
            <person name="Long T.M."/>
            <person name="Aerts A.L."/>
            <person name="Barry K."/>
            <person name="Choi C."/>
            <person name="Clum A."/>
            <person name="Coughlan A.Y."/>
            <person name="Deshpande S."/>
            <person name="Douglass A.P."/>
            <person name="Hanson S.J."/>
            <person name="Klenk H.-P."/>
            <person name="LaButti K."/>
            <person name="Lapidus A."/>
            <person name="Lindquist E."/>
            <person name="Lipzen A."/>
            <person name="Meier-kolthoff J.P."/>
            <person name="Ohm R.A."/>
            <person name="Otillar R.P."/>
            <person name="Pangilinan J."/>
            <person name="Peng Y."/>
            <person name="Rokas A."/>
            <person name="Rosa C.A."/>
            <person name="Scheuner C."/>
            <person name="Sibirny A.A."/>
            <person name="Slot J.C."/>
            <person name="Stielow J.B."/>
            <person name="Sun H."/>
            <person name="Kurtzman C.P."/>
            <person name="Blackwell M."/>
            <person name="Grigoriev I.V."/>
            <person name="Jeffries T.W."/>
        </authorList>
    </citation>
    <scope>NUCLEOTIDE SEQUENCE [LARGE SCALE GENOMIC DNA]</scope>
    <source>
        <strain evidence="1 2">NRRL YB-4993</strain>
    </source>
</reference>
<proteinExistence type="predicted"/>